<organism evidence="1 2">
    <name type="scientific">Eumeta variegata</name>
    <name type="common">Bagworm moth</name>
    <name type="synonym">Eumeta japonica</name>
    <dbReference type="NCBI Taxonomy" id="151549"/>
    <lineage>
        <taxon>Eukaryota</taxon>
        <taxon>Metazoa</taxon>
        <taxon>Ecdysozoa</taxon>
        <taxon>Arthropoda</taxon>
        <taxon>Hexapoda</taxon>
        <taxon>Insecta</taxon>
        <taxon>Pterygota</taxon>
        <taxon>Neoptera</taxon>
        <taxon>Endopterygota</taxon>
        <taxon>Lepidoptera</taxon>
        <taxon>Glossata</taxon>
        <taxon>Ditrysia</taxon>
        <taxon>Tineoidea</taxon>
        <taxon>Psychidae</taxon>
        <taxon>Oiketicinae</taxon>
        <taxon>Eumeta</taxon>
    </lineage>
</organism>
<evidence type="ECO:0000313" key="2">
    <source>
        <dbReference type="Proteomes" id="UP000299102"/>
    </source>
</evidence>
<dbReference type="Proteomes" id="UP000299102">
    <property type="component" value="Unassembled WGS sequence"/>
</dbReference>
<dbReference type="EMBL" id="BGZK01000771">
    <property type="protein sequence ID" value="GBP59795.1"/>
    <property type="molecule type" value="Genomic_DNA"/>
</dbReference>
<name>A0A4C1XCC2_EUMVA</name>
<dbReference type="AlphaFoldDB" id="A0A4C1XCC2"/>
<gene>
    <name evidence="1" type="ORF">EVAR_30064_1</name>
</gene>
<evidence type="ECO:0000313" key="1">
    <source>
        <dbReference type="EMBL" id="GBP59795.1"/>
    </source>
</evidence>
<accession>A0A4C1XCC2</accession>
<comment type="caution">
    <text evidence="1">The sequence shown here is derived from an EMBL/GenBank/DDBJ whole genome shotgun (WGS) entry which is preliminary data.</text>
</comment>
<protein>
    <submittedName>
        <fullName evidence="1">Uncharacterized protein</fullName>
    </submittedName>
</protein>
<proteinExistence type="predicted"/>
<keyword evidence="2" id="KW-1185">Reference proteome</keyword>
<reference evidence="1 2" key="1">
    <citation type="journal article" date="2019" name="Commun. Biol.">
        <title>The bagworm genome reveals a unique fibroin gene that provides high tensile strength.</title>
        <authorList>
            <person name="Kono N."/>
            <person name="Nakamura H."/>
            <person name="Ohtoshi R."/>
            <person name="Tomita M."/>
            <person name="Numata K."/>
            <person name="Arakawa K."/>
        </authorList>
    </citation>
    <scope>NUCLEOTIDE SEQUENCE [LARGE SCALE GENOMIC DNA]</scope>
</reference>
<sequence length="219" mass="24480">MCRGDEQESERGKETGVSYVGYHRVWPLRWARSARASRRAPTGAAEIKSARKVASRIRNAIPLMHSQICIHVRLESRAPPAPCAIFESDNGIRPDGSTRQLDIFDSVAGVHHARPADFLKLCPKQLYFEDSAVVTETIGGLSSYLLSFDLHIYKLCLTPRDYLRTYTHVIKGSPDSSATREVPTRGGLRPSDLFLARLPRMGRPVADQVQGRQVHITDM</sequence>